<comment type="caution">
    <text evidence="8">The sequence shown here is derived from an EMBL/GenBank/DDBJ whole genome shotgun (WGS) entry which is preliminary data.</text>
</comment>
<dbReference type="CDD" id="cd17535">
    <property type="entry name" value="REC_NarL-like"/>
    <property type="match status" value="1"/>
</dbReference>
<evidence type="ECO:0000313" key="9">
    <source>
        <dbReference type="Proteomes" id="UP000561011"/>
    </source>
</evidence>
<dbReference type="PROSITE" id="PS50043">
    <property type="entry name" value="HTH_LUXR_2"/>
    <property type="match status" value="1"/>
</dbReference>
<dbReference type="CDD" id="cd06170">
    <property type="entry name" value="LuxR_C_like"/>
    <property type="match status" value="1"/>
</dbReference>
<evidence type="ECO:0000313" key="8">
    <source>
        <dbReference type="EMBL" id="NYS93764.1"/>
    </source>
</evidence>
<dbReference type="AlphaFoldDB" id="A0A853EVE2"/>
<dbReference type="Proteomes" id="UP000561011">
    <property type="component" value="Unassembled WGS sequence"/>
</dbReference>
<evidence type="ECO:0000256" key="5">
    <source>
        <dbReference type="PROSITE-ProRule" id="PRU00169"/>
    </source>
</evidence>
<keyword evidence="2" id="KW-0805">Transcription regulation</keyword>
<dbReference type="GO" id="GO:0000160">
    <property type="term" value="P:phosphorelay signal transduction system"/>
    <property type="evidence" value="ECO:0007669"/>
    <property type="project" value="InterPro"/>
</dbReference>
<gene>
    <name evidence="8" type="ORF">HZZ10_09550</name>
</gene>
<sequence length="232" mass="24526">MTGPAAGTHRRATVLVVDDQAMIRAGIRGILQTVDDLEVVGEAADGEAGVQMCVALRPDVVLMDLRMPVLDGTAAVRAIRARPDLAGTRVLVLTTFDDDPDVLGAVQAGADGFLSKVAEPSELVEAMRRVASGGVSLSQTAARAVVQHVARVPAPQPVDPDVERRVASLTPRERTIVEHAAAGLDNLQIARELHISPHTVKTHLGHAMSKLDVRDRTQMVVLAFRAGLAGRG</sequence>
<dbReference type="PANTHER" id="PTHR43214">
    <property type="entry name" value="TWO-COMPONENT RESPONSE REGULATOR"/>
    <property type="match status" value="1"/>
</dbReference>
<protein>
    <submittedName>
        <fullName evidence="8">Response regulator transcription factor</fullName>
    </submittedName>
</protein>
<dbReference type="GO" id="GO:0006355">
    <property type="term" value="P:regulation of DNA-templated transcription"/>
    <property type="evidence" value="ECO:0007669"/>
    <property type="project" value="InterPro"/>
</dbReference>
<dbReference type="RefSeq" id="WP_179913324.1">
    <property type="nucleotide sequence ID" value="NZ_JACBYE010000019.1"/>
</dbReference>
<keyword evidence="9" id="KW-1185">Reference proteome</keyword>
<dbReference type="PROSITE" id="PS50110">
    <property type="entry name" value="RESPONSE_REGULATORY"/>
    <property type="match status" value="1"/>
</dbReference>
<dbReference type="EMBL" id="JACBYE010000019">
    <property type="protein sequence ID" value="NYS93764.1"/>
    <property type="molecule type" value="Genomic_DNA"/>
</dbReference>
<dbReference type="InterPro" id="IPR011006">
    <property type="entry name" value="CheY-like_superfamily"/>
</dbReference>
<dbReference type="InterPro" id="IPR001789">
    <property type="entry name" value="Sig_transdc_resp-reg_receiver"/>
</dbReference>
<feature type="modified residue" description="4-aspartylphosphate" evidence="5">
    <location>
        <position position="64"/>
    </location>
</feature>
<dbReference type="InterPro" id="IPR039420">
    <property type="entry name" value="WalR-like"/>
</dbReference>
<evidence type="ECO:0000256" key="4">
    <source>
        <dbReference type="ARBA" id="ARBA00023163"/>
    </source>
</evidence>
<dbReference type="PRINTS" id="PR00038">
    <property type="entry name" value="HTHLUXR"/>
</dbReference>
<dbReference type="Pfam" id="PF00072">
    <property type="entry name" value="Response_reg"/>
    <property type="match status" value="1"/>
</dbReference>
<proteinExistence type="predicted"/>
<keyword evidence="4" id="KW-0804">Transcription</keyword>
<evidence type="ECO:0000259" key="7">
    <source>
        <dbReference type="PROSITE" id="PS50110"/>
    </source>
</evidence>
<evidence type="ECO:0000256" key="1">
    <source>
        <dbReference type="ARBA" id="ARBA00022553"/>
    </source>
</evidence>
<dbReference type="Gene3D" id="3.40.50.2300">
    <property type="match status" value="1"/>
</dbReference>
<reference evidence="8 9" key="1">
    <citation type="submission" date="2020-07" db="EMBL/GenBank/DDBJ databases">
        <title>MOT database genomes.</title>
        <authorList>
            <person name="Joseph S."/>
            <person name="Aduse-Opoku J."/>
            <person name="Hashim A."/>
            <person name="Wade W."/>
            <person name="Curtis M."/>
        </authorList>
    </citation>
    <scope>NUCLEOTIDE SEQUENCE [LARGE SCALE GENOMIC DNA]</scope>
    <source>
        <strain evidence="8 9">DSM 100099</strain>
    </source>
</reference>
<dbReference type="PANTHER" id="PTHR43214:SF24">
    <property type="entry name" value="TRANSCRIPTIONAL REGULATORY PROTEIN NARL-RELATED"/>
    <property type="match status" value="1"/>
</dbReference>
<keyword evidence="3" id="KW-0238">DNA-binding</keyword>
<dbReference type="SMART" id="SM00448">
    <property type="entry name" value="REC"/>
    <property type="match status" value="1"/>
</dbReference>
<evidence type="ECO:0000259" key="6">
    <source>
        <dbReference type="PROSITE" id="PS50043"/>
    </source>
</evidence>
<organism evidence="8 9">
    <name type="scientific">Sanguibacter inulinus</name>
    <dbReference type="NCBI Taxonomy" id="60922"/>
    <lineage>
        <taxon>Bacteria</taxon>
        <taxon>Bacillati</taxon>
        <taxon>Actinomycetota</taxon>
        <taxon>Actinomycetes</taxon>
        <taxon>Micrococcales</taxon>
        <taxon>Sanguibacteraceae</taxon>
        <taxon>Sanguibacter</taxon>
    </lineage>
</organism>
<evidence type="ECO:0000256" key="3">
    <source>
        <dbReference type="ARBA" id="ARBA00023125"/>
    </source>
</evidence>
<dbReference type="GO" id="GO:0003677">
    <property type="term" value="F:DNA binding"/>
    <property type="evidence" value="ECO:0007669"/>
    <property type="project" value="UniProtKB-KW"/>
</dbReference>
<dbReference type="InterPro" id="IPR058245">
    <property type="entry name" value="NreC/VraR/RcsB-like_REC"/>
</dbReference>
<dbReference type="PROSITE" id="PS00622">
    <property type="entry name" value="HTH_LUXR_1"/>
    <property type="match status" value="1"/>
</dbReference>
<feature type="domain" description="HTH luxR-type" evidence="6">
    <location>
        <begin position="162"/>
        <end position="227"/>
    </location>
</feature>
<feature type="domain" description="Response regulatory" evidence="7">
    <location>
        <begin position="13"/>
        <end position="131"/>
    </location>
</feature>
<accession>A0A853EVE2</accession>
<dbReference type="SUPFAM" id="SSF46894">
    <property type="entry name" value="C-terminal effector domain of the bipartite response regulators"/>
    <property type="match status" value="1"/>
</dbReference>
<name>A0A853EVE2_9MICO</name>
<evidence type="ECO:0000256" key="2">
    <source>
        <dbReference type="ARBA" id="ARBA00023015"/>
    </source>
</evidence>
<dbReference type="Pfam" id="PF00196">
    <property type="entry name" value="GerE"/>
    <property type="match status" value="1"/>
</dbReference>
<dbReference type="SMART" id="SM00421">
    <property type="entry name" value="HTH_LUXR"/>
    <property type="match status" value="1"/>
</dbReference>
<keyword evidence="1 5" id="KW-0597">Phosphoprotein</keyword>
<dbReference type="InterPro" id="IPR000792">
    <property type="entry name" value="Tscrpt_reg_LuxR_C"/>
</dbReference>
<dbReference type="InterPro" id="IPR016032">
    <property type="entry name" value="Sig_transdc_resp-reg_C-effctor"/>
</dbReference>
<dbReference type="SUPFAM" id="SSF52172">
    <property type="entry name" value="CheY-like"/>
    <property type="match status" value="1"/>
</dbReference>